<dbReference type="Proteomes" id="UP000466794">
    <property type="component" value="Unassembled WGS sequence"/>
</dbReference>
<comment type="caution">
    <text evidence="2">The sequence shown here is derived from an EMBL/GenBank/DDBJ whole genome shotgun (WGS) entry which is preliminary data.</text>
</comment>
<dbReference type="GO" id="GO:0043024">
    <property type="term" value="F:ribosomal small subunit binding"/>
    <property type="evidence" value="ECO:0007669"/>
    <property type="project" value="TreeGrafter"/>
</dbReference>
<name>A0A7K1UNF0_9NOCA</name>
<reference evidence="2 3" key="1">
    <citation type="submission" date="2019-12" db="EMBL/GenBank/DDBJ databases">
        <title>Nocardia sp. nov. ET3-3 isolated from soil.</title>
        <authorList>
            <person name="Kanchanasin P."/>
            <person name="Tanasupawat S."/>
            <person name="Yuki M."/>
            <person name="Kudo T."/>
        </authorList>
    </citation>
    <scope>NUCLEOTIDE SEQUENCE [LARGE SCALE GENOMIC DNA]</scope>
    <source>
        <strain evidence="2 3">ET3-3</strain>
    </source>
</reference>
<dbReference type="AlphaFoldDB" id="A0A7K1UNF0"/>
<dbReference type="PANTHER" id="PTHR33231:SF1">
    <property type="entry name" value="30S RIBOSOMAL PROTEIN"/>
    <property type="match status" value="1"/>
</dbReference>
<dbReference type="EMBL" id="WRPP01000001">
    <property type="protein sequence ID" value="MVU75864.1"/>
    <property type="molecule type" value="Genomic_DNA"/>
</dbReference>
<sequence>MLPEAEPWSSRFFPEVVVLARGRVRVLEGERVAGAIGRMLERFHVTSGVRVRVASANCEDGPMLVQANLRIAGNAARMQSLTGGHSNIFPAVSRLEHQIRCLSGPWRPRAWPEDTRRPLTLPGRNPIARRKAVPLRTLDPLAAVQLMDAMDYDVHLFVDAETGEDAIVYRAGPSGLKLARQHHVNPPDSQPDSERLTISPVPAPVSAEADAVHRLCDHGLPFLFYTDRDTGRGHLLYRRYDADLTLVTPATDRASRP</sequence>
<organism evidence="2 3">
    <name type="scientific">Nocardia terrae</name>
    <dbReference type="NCBI Taxonomy" id="2675851"/>
    <lineage>
        <taxon>Bacteria</taxon>
        <taxon>Bacillati</taxon>
        <taxon>Actinomycetota</taxon>
        <taxon>Actinomycetes</taxon>
        <taxon>Mycobacteriales</taxon>
        <taxon>Nocardiaceae</taxon>
        <taxon>Nocardia</taxon>
    </lineage>
</organism>
<dbReference type="GO" id="GO:0022627">
    <property type="term" value="C:cytosolic small ribosomal subunit"/>
    <property type="evidence" value="ECO:0007669"/>
    <property type="project" value="TreeGrafter"/>
</dbReference>
<protein>
    <recommendedName>
        <fullName evidence="1">Sigma 54 modulation/S30EA ribosomal protein C-terminal domain-containing protein</fullName>
    </recommendedName>
</protein>
<dbReference type="InterPro" id="IPR050574">
    <property type="entry name" value="HPF/YfiA_ribosome-assoc"/>
</dbReference>
<evidence type="ECO:0000313" key="2">
    <source>
        <dbReference type="EMBL" id="MVU75864.1"/>
    </source>
</evidence>
<dbReference type="Gene3D" id="3.30.505.50">
    <property type="entry name" value="Sigma 54 modulation/S30EA ribosomal protein, C-terminal domain"/>
    <property type="match status" value="2"/>
</dbReference>
<dbReference type="GO" id="GO:0045900">
    <property type="term" value="P:negative regulation of translational elongation"/>
    <property type="evidence" value="ECO:0007669"/>
    <property type="project" value="TreeGrafter"/>
</dbReference>
<dbReference type="InterPro" id="IPR032528">
    <property type="entry name" value="Ribosom_S30AE_C"/>
</dbReference>
<gene>
    <name evidence="2" type="ORF">GPX89_01225</name>
</gene>
<evidence type="ECO:0000259" key="1">
    <source>
        <dbReference type="Pfam" id="PF16321"/>
    </source>
</evidence>
<dbReference type="Pfam" id="PF16321">
    <property type="entry name" value="Ribosom_S30AE_C"/>
    <property type="match status" value="1"/>
</dbReference>
<accession>A0A7K1UNF0</accession>
<keyword evidence="3" id="KW-1185">Reference proteome</keyword>
<dbReference type="PANTHER" id="PTHR33231">
    <property type="entry name" value="30S RIBOSOMAL PROTEIN"/>
    <property type="match status" value="1"/>
</dbReference>
<dbReference type="InterPro" id="IPR038416">
    <property type="entry name" value="Ribosom_S30AE_C_sf"/>
</dbReference>
<proteinExistence type="predicted"/>
<evidence type="ECO:0000313" key="3">
    <source>
        <dbReference type="Proteomes" id="UP000466794"/>
    </source>
</evidence>
<feature type="domain" description="Sigma 54 modulation/S30EA ribosomal protein C-terminal" evidence="1">
    <location>
        <begin position="126"/>
        <end position="171"/>
    </location>
</feature>